<dbReference type="HOGENOM" id="CLU_3219669_0_0_10"/>
<protein>
    <submittedName>
        <fullName evidence="1">Uncharacterized protein</fullName>
    </submittedName>
</protein>
<dbReference type="AlphaFoldDB" id="A0A0F5JM87"/>
<organism evidence="1 2">
    <name type="scientific">Parabacteroides goldsteinii DSM 19448 = WAL 12034</name>
    <dbReference type="NCBI Taxonomy" id="927665"/>
    <lineage>
        <taxon>Bacteria</taxon>
        <taxon>Pseudomonadati</taxon>
        <taxon>Bacteroidota</taxon>
        <taxon>Bacteroidia</taxon>
        <taxon>Bacteroidales</taxon>
        <taxon>Tannerellaceae</taxon>
        <taxon>Parabacteroides</taxon>
    </lineage>
</organism>
<evidence type="ECO:0000313" key="1">
    <source>
        <dbReference type="EMBL" id="KKB58931.1"/>
    </source>
</evidence>
<proteinExistence type="predicted"/>
<name>A0A0F5JM87_9BACT</name>
<gene>
    <name evidence="1" type="ORF">HMPREF1535_00752</name>
</gene>
<dbReference type="Proteomes" id="UP000033047">
    <property type="component" value="Unassembled WGS sequence"/>
</dbReference>
<comment type="caution">
    <text evidence="1">The sequence shown here is derived from an EMBL/GenBank/DDBJ whole genome shotgun (WGS) entry which is preliminary data.</text>
</comment>
<dbReference type="PATRIC" id="fig|927665.4.peg.763"/>
<sequence length="44" mass="5239">MKHKTIPWDFMLQPNADKWIILKSQFATSRWGGSRKLPYAFTEL</sequence>
<dbReference type="EMBL" id="AQHV01000004">
    <property type="protein sequence ID" value="KKB58931.1"/>
    <property type="molecule type" value="Genomic_DNA"/>
</dbReference>
<dbReference type="STRING" id="927665.HMPREF1535_00752"/>
<reference evidence="1 2" key="1">
    <citation type="submission" date="2013-04" db="EMBL/GenBank/DDBJ databases">
        <title>The Genome Sequence of Parabacteroides goldsteinii DSM 19448.</title>
        <authorList>
            <consortium name="The Broad Institute Genomics Platform"/>
            <person name="Earl A."/>
            <person name="Ward D."/>
            <person name="Feldgarden M."/>
            <person name="Gevers D."/>
            <person name="Martens E."/>
            <person name="Sakamoto M."/>
            <person name="Benno Y."/>
            <person name="Song Y."/>
            <person name="Liu C."/>
            <person name="Lee J."/>
            <person name="Bolanos M."/>
            <person name="Vaisanen M.L."/>
            <person name="Finegold S.M."/>
            <person name="Walker B."/>
            <person name="Young S."/>
            <person name="Zeng Q."/>
            <person name="Gargeya S."/>
            <person name="Fitzgerald M."/>
            <person name="Haas B."/>
            <person name="Abouelleil A."/>
            <person name="Allen A.W."/>
            <person name="Alvarado L."/>
            <person name="Arachchi H.M."/>
            <person name="Berlin A.M."/>
            <person name="Chapman S.B."/>
            <person name="Gainer-Dewar J."/>
            <person name="Goldberg J."/>
            <person name="Griggs A."/>
            <person name="Gujja S."/>
            <person name="Hansen M."/>
            <person name="Howarth C."/>
            <person name="Imamovic A."/>
            <person name="Ireland A."/>
            <person name="Larimer J."/>
            <person name="McCowan C."/>
            <person name="Murphy C."/>
            <person name="Pearson M."/>
            <person name="Poon T.W."/>
            <person name="Priest M."/>
            <person name="Roberts A."/>
            <person name="Saif S."/>
            <person name="Shea T."/>
            <person name="Sisk P."/>
            <person name="Sykes S."/>
            <person name="Wortman J."/>
            <person name="Nusbaum C."/>
            <person name="Birren B."/>
        </authorList>
    </citation>
    <scope>NUCLEOTIDE SEQUENCE [LARGE SCALE GENOMIC DNA]</scope>
    <source>
        <strain evidence="1 2">DSM 19448</strain>
    </source>
</reference>
<accession>A0A0F5JM87</accession>
<evidence type="ECO:0000313" key="2">
    <source>
        <dbReference type="Proteomes" id="UP000033047"/>
    </source>
</evidence>